<feature type="region of interest" description="Disordered" evidence="1">
    <location>
        <begin position="649"/>
        <end position="673"/>
    </location>
</feature>
<keyword evidence="3" id="KW-1185">Reference proteome</keyword>
<reference evidence="2 3" key="1">
    <citation type="submission" date="2016-09" db="EMBL/GenBank/DDBJ databases">
        <title>Extensive genetic diversity and differential bi-allelic expression allows diatom success in the polar Southern Ocean.</title>
        <authorList>
            <consortium name="DOE Joint Genome Institute"/>
            <person name="Mock T."/>
            <person name="Otillar R.P."/>
            <person name="Strauss J."/>
            <person name="Dupont C."/>
            <person name="Frickenhaus S."/>
            <person name="Maumus F."/>
            <person name="Mcmullan M."/>
            <person name="Sanges R."/>
            <person name="Schmutz J."/>
            <person name="Toseland A."/>
            <person name="Valas R."/>
            <person name="Veluchamy A."/>
            <person name="Ward B.J."/>
            <person name="Allen A."/>
            <person name="Barry K."/>
            <person name="Falciatore A."/>
            <person name="Ferrante M."/>
            <person name="Fortunato A.E."/>
            <person name="Gloeckner G."/>
            <person name="Gruber A."/>
            <person name="Hipkin R."/>
            <person name="Janech M."/>
            <person name="Kroth P."/>
            <person name="Leese F."/>
            <person name="Lindquist E."/>
            <person name="Lyon B.R."/>
            <person name="Martin J."/>
            <person name="Mayer C."/>
            <person name="Parker M."/>
            <person name="Quesneville H."/>
            <person name="Raymond J."/>
            <person name="Uhlig C."/>
            <person name="Valentin K.U."/>
            <person name="Worden A.Z."/>
            <person name="Armbrust E.V."/>
            <person name="Bowler C."/>
            <person name="Green B."/>
            <person name="Moulton V."/>
            <person name="Van Oosterhout C."/>
            <person name="Grigoriev I."/>
        </authorList>
    </citation>
    <scope>NUCLEOTIDE SEQUENCE [LARGE SCALE GENOMIC DNA]</scope>
    <source>
        <strain evidence="2 3">CCMP1102</strain>
    </source>
</reference>
<proteinExistence type="predicted"/>
<dbReference type="InParanoid" id="A0A1E7FKK5"/>
<organism evidence="2 3">
    <name type="scientific">Fragilariopsis cylindrus CCMP1102</name>
    <dbReference type="NCBI Taxonomy" id="635003"/>
    <lineage>
        <taxon>Eukaryota</taxon>
        <taxon>Sar</taxon>
        <taxon>Stramenopiles</taxon>
        <taxon>Ochrophyta</taxon>
        <taxon>Bacillariophyta</taxon>
        <taxon>Bacillariophyceae</taxon>
        <taxon>Bacillariophycidae</taxon>
        <taxon>Bacillariales</taxon>
        <taxon>Bacillariaceae</taxon>
        <taxon>Fragilariopsis</taxon>
    </lineage>
</organism>
<dbReference type="Proteomes" id="UP000095751">
    <property type="component" value="Unassembled WGS sequence"/>
</dbReference>
<gene>
    <name evidence="2" type="ORF">FRACYDRAFT_236987</name>
</gene>
<name>A0A1E7FKK5_9STRA</name>
<sequence>MTSISNEQDERRDLQCLDSSPPVFHRMLGGSSLVQQKSSTQLFVAEELLNTVENDSNNDRNSTPEEIMINVDDHPSSSTDESDIDAFLEYARDMIEADNMSYDSVSFEDFEDLLEECIANHFLDDSNIDDDSMTSESSFSGYANDEGCDSSVRYKTAIIARKKTKDTDEILRVTNYYNNETETIDSSDDSSYTSINSAQFKVHDYVSNINSLTELSDSSSSIVNEYISRQPKRRNIRNKKAPSNNIKRTVIRESSSLDLDSDATPNEFVGTKISTFFNGPRSKENVLNYLNKNAPTLHNSIVTRLRLERDREHGRECKINIQKAMTISENFGGNESVNFHTPEKQQYRGFRSISPAMNIDTSNVIQPSMIKKEAITNNTKKDDDGAGMIFMKITDHVLNGMLERQVMMNRKRQVLHQLNERIDSKMQEENFSQRGMALIHKIRARRKAALQAVFLRNSKEEKGVLKPKPEVSIPTTVEKEFSETLNLSFQEPEDLMTVISLSPISTVEEKKQWLEEVIPIFKASPFKKITFSRSKIEKNYEALSSESSLTNATSSSKPTSDTSSLLKTSPSSPKNSRYTIPEFVSRVCVTPESSGSVSLFSDYNPCDSSDNINDRSCWSEMSFLSDTNRFTDSSVSSPRLLVQNGSGQNIHGSQTQQYHDGVVPSPQRKDTRTSYNDSFDEIVLRNTPGKNLSTGLGILSPTGVMDLISVVDTDEEDHVFTDKEDSYVMKLPESSPYYLPIFFTSRRFEV</sequence>
<dbReference type="AlphaFoldDB" id="A0A1E7FKK5"/>
<protein>
    <submittedName>
        <fullName evidence="2">Uncharacterized protein</fullName>
    </submittedName>
</protein>
<dbReference type="OrthoDB" id="55210at2759"/>
<evidence type="ECO:0000313" key="2">
    <source>
        <dbReference type="EMBL" id="OEU18709.1"/>
    </source>
</evidence>
<feature type="region of interest" description="Disordered" evidence="1">
    <location>
        <begin position="547"/>
        <end position="576"/>
    </location>
</feature>
<accession>A0A1E7FKK5</accession>
<feature type="compositionally biased region" description="Polar residues" evidence="1">
    <location>
        <begin position="649"/>
        <end position="658"/>
    </location>
</feature>
<dbReference type="EMBL" id="KV784356">
    <property type="protein sequence ID" value="OEU18709.1"/>
    <property type="molecule type" value="Genomic_DNA"/>
</dbReference>
<dbReference type="KEGG" id="fcy:FRACYDRAFT_236987"/>
<evidence type="ECO:0000256" key="1">
    <source>
        <dbReference type="SAM" id="MobiDB-lite"/>
    </source>
</evidence>
<evidence type="ECO:0000313" key="3">
    <source>
        <dbReference type="Proteomes" id="UP000095751"/>
    </source>
</evidence>